<dbReference type="AlphaFoldDB" id="A0AAW8RNE7"/>
<dbReference type="InterPro" id="IPR014044">
    <property type="entry name" value="CAP_dom"/>
</dbReference>
<feature type="domain" description="DUF5648" evidence="4">
    <location>
        <begin position="16"/>
        <end position="144"/>
    </location>
</feature>
<organism evidence="5 6">
    <name type="scientific">Enterococcus avium</name>
    <name type="common">Streptococcus avium</name>
    <dbReference type="NCBI Taxonomy" id="33945"/>
    <lineage>
        <taxon>Bacteria</taxon>
        <taxon>Bacillati</taxon>
        <taxon>Bacillota</taxon>
        <taxon>Bacilli</taxon>
        <taxon>Lactobacillales</taxon>
        <taxon>Enterococcaceae</taxon>
        <taxon>Enterococcus</taxon>
    </lineage>
</organism>
<dbReference type="Gene3D" id="3.10.20.320">
    <property type="entry name" value="Putative peptidoglycan bound protein (lpxtg motif)"/>
    <property type="match status" value="1"/>
</dbReference>
<reference evidence="5" key="1">
    <citation type="submission" date="2023-03" db="EMBL/GenBank/DDBJ databases">
        <authorList>
            <person name="Shen W."/>
            <person name="Cai J."/>
        </authorList>
    </citation>
    <scope>NUCLEOTIDE SEQUENCE</scope>
    <source>
        <strain evidence="5">P33-2</strain>
    </source>
</reference>
<feature type="domain" description="SCP" evidence="2">
    <location>
        <begin position="462"/>
        <end position="567"/>
    </location>
</feature>
<proteinExistence type="predicted"/>
<dbReference type="InterPro" id="IPR043708">
    <property type="entry name" value="DUF5648"/>
</dbReference>
<gene>
    <name evidence="5" type="ORF">P7D43_03750</name>
</gene>
<dbReference type="SUPFAM" id="SSF55797">
    <property type="entry name" value="PR-1-like"/>
    <property type="match status" value="1"/>
</dbReference>
<dbReference type="EMBL" id="JARPWH010000007">
    <property type="protein sequence ID" value="MDT2401473.1"/>
    <property type="molecule type" value="Genomic_DNA"/>
</dbReference>
<dbReference type="InterPro" id="IPR009459">
    <property type="entry name" value="MucBP_dom"/>
</dbReference>
<evidence type="ECO:0000313" key="5">
    <source>
        <dbReference type="EMBL" id="MDT2401473.1"/>
    </source>
</evidence>
<feature type="domain" description="MucBP" evidence="3">
    <location>
        <begin position="228"/>
        <end position="306"/>
    </location>
</feature>
<name>A0AAW8RNE7_ENTAV</name>
<evidence type="ECO:0000256" key="1">
    <source>
        <dbReference type="ARBA" id="ARBA00022737"/>
    </source>
</evidence>
<dbReference type="Pfam" id="PF00188">
    <property type="entry name" value="CAP"/>
    <property type="match status" value="1"/>
</dbReference>
<accession>A0AAW8RNE7</accession>
<evidence type="ECO:0000259" key="3">
    <source>
        <dbReference type="Pfam" id="PF06458"/>
    </source>
</evidence>
<comment type="caution">
    <text evidence="5">The sequence shown here is derived from an EMBL/GenBank/DDBJ whole genome shotgun (WGS) entry which is preliminary data.</text>
</comment>
<dbReference type="Gene3D" id="3.40.33.10">
    <property type="entry name" value="CAP"/>
    <property type="match status" value="1"/>
</dbReference>
<feature type="domain" description="MucBP" evidence="3">
    <location>
        <begin position="158"/>
        <end position="217"/>
    </location>
</feature>
<dbReference type="RefSeq" id="WP_311864813.1">
    <property type="nucleotide sequence ID" value="NZ_JARPWH010000007.1"/>
</dbReference>
<sequence>MFTFCSANADAATNDMYRLYNPNSGEHFYTANTVERDKVKKAGWKYEGIGWNAPTSGDPVYRLYNPNAGDHHYTLHASEKNHLVKVGWKYEGIGWYSDKNKTVPLYRAYNPNAKAGSHNYTVNKGEQNHLLKVGWRNEGIAWYGSNKSTTPPAVTKYTVTVKHSGSDGKNLKSYTAQVEKGKSYTAKSESFSGYTLKGSNSQTVTVNGNKTITFNYTKNATPPAQSFTVTIKHVNRQTGDTIDSNKATVKSGENYTAQAKAFKYNDDTVTTELQFPYQVNGSASQTKKITGNTTITFNYDQVHQVYIYASNKNSVSLINNKNQRNVVNVVHGQSKTISAPAISGYVLDPRESPQGSIVLNNVTDSQRVDFNYCRQFKVTINHVNADTNQVISSGSEKLLEGENYTAYWKKDLTNQNYFLCGENIQTGSRSVNNISKDETLTFKYKNISLDQLNTQVADQELSILNQYRSQKGVGSMTSHPIVRQAADIRAKELKTSPTHYRPGGGTAQDLLESLGCYGFTGENLYLSSLYVDTIQSGGASGIMDSWKGSSGHNANLIYGNQTIAGFGNYFEVDPDSGALNIYSIFLGSRNVF</sequence>
<dbReference type="Pfam" id="PF06458">
    <property type="entry name" value="MucBP"/>
    <property type="match status" value="2"/>
</dbReference>
<evidence type="ECO:0000259" key="2">
    <source>
        <dbReference type="Pfam" id="PF00188"/>
    </source>
</evidence>
<keyword evidence="1" id="KW-0677">Repeat</keyword>
<evidence type="ECO:0000259" key="4">
    <source>
        <dbReference type="Pfam" id="PF18885"/>
    </source>
</evidence>
<dbReference type="Proteomes" id="UP001260773">
    <property type="component" value="Unassembled WGS sequence"/>
</dbReference>
<dbReference type="InterPro" id="IPR035940">
    <property type="entry name" value="CAP_sf"/>
</dbReference>
<protein>
    <submittedName>
        <fullName evidence="5">MucBP domain-containing protein</fullName>
    </submittedName>
</protein>
<evidence type="ECO:0000313" key="6">
    <source>
        <dbReference type="Proteomes" id="UP001260773"/>
    </source>
</evidence>
<dbReference type="Pfam" id="PF18885">
    <property type="entry name" value="DUF5648"/>
    <property type="match status" value="1"/>
</dbReference>